<name>A0ABU5F1K5_9BACT</name>
<protein>
    <submittedName>
        <fullName evidence="2">PHP domain-containing protein</fullName>
    </submittedName>
</protein>
<comment type="caution">
    <text evidence="2">The sequence shown here is derived from an EMBL/GenBank/DDBJ whole genome shotgun (WGS) entry which is preliminary data.</text>
</comment>
<evidence type="ECO:0000259" key="1">
    <source>
        <dbReference type="Pfam" id="PF02811"/>
    </source>
</evidence>
<organism evidence="2 3">
    <name type="scientific">Gemmata algarum</name>
    <dbReference type="NCBI Taxonomy" id="2975278"/>
    <lineage>
        <taxon>Bacteria</taxon>
        <taxon>Pseudomonadati</taxon>
        <taxon>Planctomycetota</taxon>
        <taxon>Planctomycetia</taxon>
        <taxon>Gemmatales</taxon>
        <taxon>Gemmataceae</taxon>
        <taxon>Gemmata</taxon>
    </lineage>
</organism>
<reference evidence="3" key="1">
    <citation type="journal article" date="2023" name="Mar. Drugs">
        <title>Gemmata algarum, a Novel Planctomycete Isolated from an Algal Mat, Displays Antimicrobial Activity.</title>
        <authorList>
            <person name="Kumar G."/>
            <person name="Kallscheuer N."/>
            <person name="Kashif M."/>
            <person name="Ahamad S."/>
            <person name="Jagadeeshwari U."/>
            <person name="Pannikurungottu S."/>
            <person name="Haufschild T."/>
            <person name="Kabuu M."/>
            <person name="Sasikala C."/>
            <person name="Jogler C."/>
            <person name="Ramana C."/>
        </authorList>
    </citation>
    <scope>NUCLEOTIDE SEQUENCE [LARGE SCALE GENOMIC DNA]</scope>
    <source>
        <strain evidence="3">JC673</strain>
    </source>
</reference>
<keyword evidence="3" id="KW-1185">Reference proteome</keyword>
<dbReference type="CDD" id="cd07432">
    <property type="entry name" value="PHP_HisPPase"/>
    <property type="match status" value="1"/>
</dbReference>
<dbReference type="Proteomes" id="UP001272242">
    <property type="component" value="Unassembled WGS sequence"/>
</dbReference>
<evidence type="ECO:0000313" key="2">
    <source>
        <dbReference type="EMBL" id="MDY3559811.1"/>
    </source>
</evidence>
<dbReference type="PANTHER" id="PTHR42924">
    <property type="entry name" value="EXONUCLEASE"/>
    <property type="match status" value="1"/>
</dbReference>
<dbReference type="InterPro" id="IPR052018">
    <property type="entry name" value="PHP_domain"/>
</dbReference>
<feature type="domain" description="PHP" evidence="1">
    <location>
        <begin position="4"/>
        <end position="70"/>
    </location>
</feature>
<dbReference type="PANTHER" id="PTHR42924:SF3">
    <property type="entry name" value="POLYMERASE_HISTIDINOL PHOSPHATASE N-TERMINAL DOMAIN-CONTAINING PROTEIN"/>
    <property type="match status" value="1"/>
</dbReference>
<evidence type="ECO:0000313" key="3">
    <source>
        <dbReference type="Proteomes" id="UP001272242"/>
    </source>
</evidence>
<dbReference type="PROSITE" id="PS00387">
    <property type="entry name" value="PPASE"/>
    <property type="match status" value="1"/>
</dbReference>
<dbReference type="InterPro" id="IPR004013">
    <property type="entry name" value="PHP_dom"/>
</dbReference>
<dbReference type="Pfam" id="PF02811">
    <property type="entry name" value="PHP"/>
    <property type="match status" value="1"/>
</dbReference>
<dbReference type="EMBL" id="JAXBLV010000144">
    <property type="protein sequence ID" value="MDY3559811.1"/>
    <property type="molecule type" value="Genomic_DNA"/>
</dbReference>
<dbReference type="InterPro" id="IPR016195">
    <property type="entry name" value="Pol/histidinol_Pase-like"/>
</dbReference>
<dbReference type="SUPFAM" id="SSF89550">
    <property type="entry name" value="PHP domain-like"/>
    <property type="match status" value="1"/>
</dbReference>
<gene>
    <name evidence="2" type="ORF">R5W23_000983</name>
</gene>
<dbReference type="RefSeq" id="WP_261185870.1">
    <property type="nucleotide sequence ID" value="NZ_JAXBLV010000144.1"/>
</dbReference>
<sequence>MKFDLHMHTARHSPDADSDPFDLVESALKAGLDGIVITEHDFLWTEPELEELRAAAPGLVILAGIEVTGRGGDMLCYGVTDPYALPRGIGWPELCKEVHRQGGACVAAHPNRWNQPFEQIVAEQNPELDGIEVMSNNMDAGLRAKASKLLVKFPHYAQLGNSDSHQPETVGCCYTDFDATIRTNADLVAAIKGRKGLARVNDYAHRT</sequence>
<accession>A0ABU5F1K5</accession>
<dbReference type="Gene3D" id="3.20.20.140">
    <property type="entry name" value="Metal-dependent hydrolases"/>
    <property type="match status" value="1"/>
</dbReference>
<proteinExistence type="predicted"/>
<dbReference type="Pfam" id="PF13263">
    <property type="entry name" value="PHP_C"/>
    <property type="match status" value="1"/>
</dbReference>